<name>A0ABV0IIS2_9MICC</name>
<proteinExistence type="predicted"/>
<feature type="transmembrane region" description="Helical" evidence="1">
    <location>
        <begin position="285"/>
        <end position="307"/>
    </location>
</feature>
<keyword evidence="1" id="KW-1133">Transmembrane helix</keyword>
<keyword evidence="3" id="KW-1185">Reference proteome</keyword>
<evidence type="ECO:0000256" key="1">
    <source>
        <dbReference type="SAM" id="Phobius"/>
    </source>
</evidence>
<evidence type="ECO:0000313" key="3">
    <source>
        <dbReference type="Proteomes" id="UP001484097"/>
    </source>
</evidence>
<evidence type="ECO:0000313" key="2">
    <source>
        <dbReference type="EMBL" id="MEO9247898.1"/>
    </source>
</evidence>
<reference evidence="2 3" key="1">
    <citation type="submission" date="2024-05" db="EMBL/GenBank/DDBJ databases">
        <authorList>
            <person name="Yi C."/>
        </authorList>
    </citation>
    <scope>NUCLEOTIDE SEQUENCE [LARGE SCALE GENOMIC DNA]</scope>
    <source>
        <strain evidence="2 3">XS13</strain>
    </source>
</reference>
<keyword evidence="1" id="KW-0812">Transmembrane</keyword>
<accession>A0ABV0IIS2</accession>
<feature type="transmembrane region" description="Helical" evidence="1">
    <location>
        <begin position="207"/>
        <end position="225"/>
    </location>
</feature>
<sequence length="311" mass="31690">MRTALSILLAVLAGLLAALSLVGARAEALVHTPEPLQRIAGPMSEDPALREALPAELAEVVGDQLPEGLPGFLESSVTGLVQGAAGGLVTDERFPAAWAETVEQTRTDWAGRMDRLAGRGTTPASDPGAQAGTVHLQTGPLLDLGIDRLAASVSGLPGGETVSQTLRDGLDGAAADSPVRSVDLSVPDPETVDPDAVAWAVDNLYRWPWLAGTAAVLVLLALMVAPRRRKGTPLVAAGITVLAAGAVARWALGRMAPAADLDGIARAAAGSLLDGVRDYAMPDTLLLIVGGGVVAALGLMVALVSGLRADR</sequence>
<protein>
    <recommendedName>
        <fullName evidence="4">Integral membrane protein</fullName>
    </recommendedName>
</protein>
<comment type="caution">
    <text evidence="2">The sequence shown here is derived from an EMBL/GenBank/DDBJ whole genome shotgun (WGS) entry which is preliminary data.</text>
</comment>
<organism evidence="2 3">
    <name type="scientific">Citricoccus nitrophenolicus</name>
    <dbReference type="NCBI Taxonomy" id="863575"/>
    <lineage>
        <taxon>Bacteria</taxon>
        <taxon>Bacillati</taxon>
        <taxon>Actinomycetota</taxon>
        <taxon>Actinomycetes</taxon>
        <taxon>Micrococcales</taxon>
        <taxon>Micrococcaceae</taxon>
        <taxon>Citricoccus</taxon>
    </lineage>
</organism>
<evidence type="ECO:0008006" key="4">
    <source>
        <dbReference type="Google" id="ProtNLM"/>
    </source>
</evidence>
<dbReference type="RefSeq" id="WP_347920521.1">
    <property type="nucleotide sequence ID" value="NZ_JBDXMX010000003.1"/>
</dbReference>
<dbReference type="Proteomes" id="UP001484097">
    <property type="component" value="Unassembled WGS sequence"/>
</dbReference>
<dbReference type="EMBL" id="JBDXMX010000003">
    <property type="protein sequence ID" value="MEO9247898.1"/>
    <property type="molecule type" value="Genomic_DNA"/>
</dbReference>
<keyword evidence="1" id="KW-0472">Membrane</keyword>
<feature type="transmembrane region" description="Helical" evidence="1">
    <location>
        <begin position="232"/>
        <end position="252"/>
    </location>
</feature>
<gene>
    <name evidence="2" type="ORF">ABDK96_09410</name>
</gene>